<organism evidence="1 2">
    <name type="scientific">Chondromyces apiculatus DSM 436</name>
    <dbReference type="NCBI Taxonomy" id="1192034"/>
    <lineage>
        <taxon>Bacteria</taxon>
        <taxon>Pseudomonadati</taxon>
        <taxon>Myxococcota</taxon>
        <taxon>Polyangia</taxon>
        <taxon>Polyangiales</taxon>
        <taxon>Polyangiaceae</taxon>
        <taxon>Chondromyces</taxon>
    </lineage>
</organism>
<name>A0A017TE08_9BACT</name>
<keyword evidence="2" id="KW-1185">Reference proteome</keyword>
<gene>
    <name evidence="1" type="ORF">CAP_0621</name>
</gene>
<accession>A0A017TE08</accession>
<dbReference type="eggNOG" id="COG2124">
    <property type="taxonomic scope" value="Bacteria"/>
</dbReference>
<reference evidence="1 2" key="1">
    <citation type="submission" date="2013-05" db="EMBL/GenBank/DDBJ databases">
        <title>Genome assembly of Chondromyces apiculatus DSM 436.</title>
        <authorList>
            <person name="Sharma G."/>
            <person name="Khatri I."/>
            <person name="Kaur C."/>
            <person name="Mayilraj S."/>
            <person name="Subramanian S."/>
        </authorList>
    </citation>
    <scope>NUCLEOTIDE SEQUENCE [LARGE SCALE GENOMIC DNA]</scope>
    <source>
        <strain evidence="1 2">DSM 436</strain>
    </source>
</reference>
<dbReference type="STRING" id="1192034.CAP_0621"/>
<evidence type="ECO:0000313" key="2">
    <source>
        <dbReference type="Proteomes" id="UP000019678"/>
    </source>
</evidence>
<dbReference type="EMBL" id="ASRX01000011">
    <property type="protein sequence ID" value="EYF07142.1"/>
    <property type="molecule type" value="Genomic_DNA"/>
</dbReference>
<evidence type="ECO:0000313" key="1">
    <source>
        <dbReference type="EMBL" id="EYF07142.1"/>
    </source>
</evidence>
<sequence length="46" mass="5015">MEGRLALEALLDRCAQITRGPEPMTWHRTLVVRGPGVLPVVLHPAG</sequence>
<comment type="caution">
    <text evidence="1">The sequence shown here is derived from an EMBL/GenBank/DDBJ whole genome shotgun (WGS) entry which is preliminary data.</text>
</comment>
<dbReference type="AlphaFoldDB" id="A0A017TE08"/>
<proteinExistence type="predicted"/>
<protein>
    <submittedName>
        <fullName evidence="1">Uncharacterized protein</fullName>
    </submittedName>
</protein>
<dbReference type="Proteomes" id="UP000019678">
    <property type="component" value="Unassembled WGS sequence"/>
</dbReference>